<organism evidence="4">
    <name type="scientific">Anisakis simplex</name>
    <name type="common">Herring worm</name>
    <dbReference type="NCBI Taxonomy" id="6269"/>
    <lineage>
        <taxon>Eukaryota</taxon>
        <taxon>Metazoa</taxon>
        <taxon>Ecdysozoa</taxon>
        <taxon>Nematoda</taxon>
        <taxon>Chromadorea</taxon>
        <taxon>Rhabditida</taxon>
        <taxon>Spirurina</taxon>
        <taxon>Ascaridomorpha</taxon>
        <taxon>Ascaridoidea</taxon>
        <taxon>Anisakidae</taxon>
        <taxon>Anisakis</taxon>
        <taxon>Anisakis simplex complex</taxon>
    </lineage>
</organism>
<evidence type="ECO:0000313" key="2">
    <source>
        <dbReference type="EMBL" id="VDK56812.1"/>
    </source>
</evidence>
<protein>
    <submittedName>
        <fullName evidence="4">Ras GTPase-activating protein gap-1 (inferred by orthology to a C. elegans protein)</fullName>
    </submittedName>
</protein>
<name>A0A0M3K6T4_ANISI</name>
<dbReference type="InterPro" id="IPR011993">
    <property type="entry name" value="PH-like_dom_sf"/>
</dbReference>
<dbReference type="AlphaFoldDB" id="A0A0M3K6T4"/>
<reference evidence="2 3" key="2">
    <citation type="submission" date="2018-11" db="EMBL/GenBank/DDBJ databases">
        <authorList>
            <consortium name="Pathogen Informatics"/>
        </authorList>
    </citation>
    <scope>NUCLEOTIDE SEQUENCE [LARGE SCALE GENOMIC DNA]</scope>
</reference>
<reference evidence="4" key="1">
    <citation type="submission" date="2017-02" db="UniProtKB">
        <authorList>
            <consortium name="WormBaseParasite"/>
        </authorList>
    </citation>
    <scope>IDENTIFICATION</scope>
</reference>
<sequence>MCTDPEPKGRILLQDVTHVEPVEDAKAVFRIKTGQDEIQLQAPSVCEMNEWIVQIQKQRKRQLLIAMRSTEPTEIFEIDVERELEAVHMTFYQNAETLKHWKNFFEGTEIPQGEAPFPRALQDLLNESENPEGARTCMLSTIEDVLHGTLMIEKAHRDIIDKFMNQIRDGKGTRELPIGDDNYLLLKSRLQQRNLD</sequence>
<dbReference type="SUPFAM" id="SSF50729">
    <property type="entry name" value="PH domain-like"/>
    <property type="match status" value="1"/>
</dbReference>
<feature type="domain" description="PH" evidence="1">
    <location>
        <begin position="1"/>
        <end position="60"/>
    </location>
</feature>
<dbReference type="Proteomes" id="UP000267096">
    <property type="component" value="Unassembled WGS sequence"/>
</dbReference>
<accession>A0A0M3K6T4</accession>
<dbReference type="OrthoDB" id="1562946at2759"/>
<evidence type="ECO:0000259" key="1">
    <source>
        <dbReference type="PROSITE" id="PS50003"/>
    </source>
</evidence>
<keyword evidence="3" id="KW-1185">Reference proteome</keyword>
<evidence type="ECO:0000313" key="3">
    <source>
        <dbReference type="Proteomes" id="UP000267096"/>
    </source>
</evidence>
<dbReference type="EMBL" id="UYRR01032792">
    <property type="protein sequence ID" value="VDK56812.1"/>
    <property type="molecule type" value="Genomic_DNA"/>
</dbReference>
<dbReference type="Gene3D" id="2.30.29.30">
    <property type="entry name" value="Pleckstrin-homology domain (PH domain)/Phosphotyrosine-binding domain (PTB)"/>
    <property type="match status" value="1"/>
</dbReference>
<dbReference type="Pfam" id="PF00169">
    <property type="entry name" value="PH"/>
    <property type="match status" value="1"/>
</dbReference>
<gene>
    <name evidence="2" type="ORF">ASIM_LOCUS16082</name>
</gene>
<dbReference type="WBParaSite" id="ASIM_0001667501-mRNA-1">
    <property type="protein sequence ID" value="ASIM_0001667501-mRNA-1"/>
    <property type="gene ID" value="ASIM_0001667501"/>
</dbReference>
<dbReference type="PROSITE" id="PS50003">
    <property type="entry name" value="PH_DOMAIN"/>
    <property type="match status" value="1"/>
</dbReference>
<dbReference type="InterPro" id="IPR001849">
    <property type="entry name" value="PH_domain"/>
</dbReference>
<evidence type="ECO:0000313" key="4">
    <source>
        <dbReference type="WBParaSite" id="ASIM_0001667501-mRNA-1"/>
    </source>
</evidence>
<proteinExistence type="predicted"/>